<sequence>MADVYSNAYLTIAATRASHSRFSDEEGSFELIFNYDDRTSFPGSMETVTHQPLRVHKGEPLLERVWCFQERVLATRTLHFASDQMYWECAHCFESEEGMVNVREEDFYREYSMEKIANGLRNVAGIEDPTRRRDAWFLLIEEYTSRDMTYQSDKLPALSGIISALQNLTGDTCYAGIWKSWFMKGLLWRLQSPEWDLYVFTPKQPFKLDFYRAPSWSFASIEGVALYNEVDYVDAGNFCAQLEDCSVAPKGNNPLGELKSGFARIIGPVTSIVSVDHKVSRSGRACKVLLRDQRPVAASVYFDFDPYDSCQILMITPHTGIAITPVGTEKDTFVRVGAVSVGRVWDDVELSRASERRGRYLTALAFPPPTSITLL</sequence>
<dbReference type="PANTHER" id="PTHR33112">
    <property type="entry name" value="DOMAIN PROTEIN, PUTATIVE-RELATED"/>
    <property type="match status" value="1"/>
</dbReference>
<evidence type="ECO:0000313" key="2">
    <source>
        <dbReference type="Proteomes" id="UP001140560"/>
    </source>
</evidence>
<organism evidence="1 2">
    <name type="scientific">Neocucurbitaria cava</name>
    <dbReference type="NCBI Taxonomy" id="798079"/>
    <lineage>
        <taxon>Eukaryota</taxon>
        <taxon>Fungi</taxon>
        <taxon>Dikarya</taxon>
        <taxon>Ascomycota</taxon>
        <taxon>Pezizomycotina</taxon>
        <taxon>Dothideomycetes</taxon>
        <taxon>Pleosporomycetidae</taxon>
        <taxon>Pleosporales</taxon>
        <taxon>Pleosporineae</taxon>
        <taxon>Cucurbitariaceae</taxon>
        <taxon>Neocucurbitaria</taxon>
    </lineage>
</organism>
<comment type="caution">
    <text evidence="1">The sequence shown here is derived from an EMBL/GenBank/DDBJ whole genome shotgun (WGS) entry which is preliminary data.</text>
</comment>
<reference evidence="1" key="1">
    <citation type="submission" date="2022-10" db="EMBL/GenBank/DDBJ databases">
        <title>Tapping the CABI collections for fungal endophytes: first genome assemblies for Collariella, Neodidymelliopsis, Ascochyta clinopodiicola, Didymella pomorum, Didymosphaeria variabile, Neocosmospora piperis and Neocucurbitaria cava.</title>
        <authorList>
            <person name="Hill R."/>
        </authorList>
    </citation>
    <scope>NUCLEOTIDE SEQUENCE</scope>
    <source>
        <strain evidence="1">IMI 356814</strain>
    </source>
</reference>
<evidence type="ECO:0000313" key="1">
    <source>
        <dbReference type="EMBL" id="KAJ4378009.1"/>
    </source>
</evidence>
<accession>A0A9W9CSI2</accession>
<dbReference type="PANTHER" id="PTHR33112:SF10">
    <property type="entry name" value="TOL"/>
    <property type="match status" value="1"/>
</dbReference>
<gene>
    <name evidence="1" type="ORF">N0V83_000839</name>
</gene>
<dbReference type="Proteomes" id="UP001140560">
    <property type="component" value="Unassembled WGS sequence"/>
</dbReference>
<proteinExistence type="predicted"/>
<name>A0A9W9CSI2_9PLEO</name>
<dbReference type="AlphaFoldDB" id="A0A9W9CSI2"/>
<protein>
    <recommendedName>
        <fullName evidence="3">Heterokaryon incompatibility domain-containing protein</fullName>
    </recommendedName>
</protein>
<dbReference type="EMBL" id="JAPEUY010000001">
    <property type="protein sequence ID" value="KAJ4378009.1"/>
    <property type="molecule type" value="Genomic_DNA"/>
</dbReference>
<evidence type="ECO:0008006" key="3">
    <source>
        <dbReference type="Google" id="ProtNLM"/>
    </source>
</evidence>
<dbReference type="OrthoDB" id="5125733at2759"/>
<keyword evidence="2" id="KW-1185">Reference proteome</keyword>